<evidence type="ECO:0000313" key="4">
    <source>
        <dbReference type="Proteomes" id="UP000260644"/>
    </source>
</evidence>
<keyword evidence="4" id="KW-1185">Reference proteome</keyword>
<gene>
    <name evidence="3" type="ORF">DVR12_04935</name>
</gene>
<dbReference type="Pfam" id="PF14129">
    <property type="entry name" value="DUF4296"/>
    <property type="match status" value="1"/>
</dbReference>
<proteinExistence type="predicted"/>
<dbReference type="InterPro" id="IPR025381">
    <property type="entry name" value="DUF4296"/>
</dbReference>
<dbReference type="AlphaFoldDB" id="A0A3E1YDG2"/>
<protein>
    <submittedName>
        <fullName evidence="3">DUF4296 domain-containing protein</fullName>
    </submittedName>
</protein>
<keyword evidence="1" id="KW-0732">Signal</keyword>
<accession>A0A3E1YDG2</accession>
<comment type="caution">
    <text evidence="3">The sequence shown here is derived from an EMBL/GenBank/DDBJ whole genome shotgun (WGS) entry which is preliminary data.</text>
</comment>
<organism evidence="3 4">
    <name type="scientific">Chitinophaga silvatica</name>
    <dbReference type="NCBI Taxonomy" id="2282649"/>
    <lineage>
        <taxon>Bacteria</taxon>
        <taxon>Pseudomonadati</taxon>
        <taxon>Bacteroidota</taxon>
        <taxon>Chitinophagia</taxon>
        <taxon>Chitinophagales</taxon>
        <taxon>Chitinophagaceae</taxon>
        <taxon>Chitinophaga</taxon>
    </lineage>
</organism>
<evidence type="ECO:0000313" key="3">
    <source>
        <dbReference type="EMBL" id="RFS24552.1"/>
    </source>
</evidence>
<dbReference type="OrthoDB" id="655149at2"/>
<feature type="domain" description="DUF4296" evidence="2">
    <location>
        <begin position="27"/>
        <end position="118"/>
    </location>
</feature>
<dbReference type="Proteomes" id="UP000260644">
    <property type="component" value="Unassembled WGS sequence"/>
</dbReference>
<reference evidence="3 4" key="1">
    <citation type="submission" date="2018-07" db="EMBL/GenBank/DDBJ databases">
        <title>Chitinophaga K2CV101002-2 sp. nov., isolated from a monsoon evergreen broad-leaved forest soil.</title>
        <authorList>
            <person name="Lv Y."/>
        </authorList>
    </citation>
    <scope>NUCLEOTIDE SEQUENCE [LARGE SCALE GENOMIC DNA]</scope>
    <source>
        <strain evidence="3 4">GDMCC 1.1288</strain>
    </source>
</reference>
<dbReference type="PROSITE" id="PS51257">
    <property type="entry name" value="PROKAR_LIPOPROTEIN"/>
    <property type="match status" value="1"/>
</dbReference>
<evidence type="ECO:0000259" key="2">
    <source>
        <dbReference type="Pfam" id="PF14129"/>
    </source>
</evidence>
<dbReference type="RefSeq" id="WP_116974360.1">
    <property type="nucleotide sequence ID" value="NZ_QPMM01000002.1"/>
</dbReference>
<sequence length="161" mass="18531">MKNILKYASVALLGLLLFACGDGENVPRQYLSKKEMSGILRDMAIADAYSNEQMMSTFHTFSDSLRQNTLKVYYKQILDLHKVTVPEFMTSYRYYESHPDRLKEVLQMVQDDITARKDKLGSLADENAPVRFRIKNMVPIADSLILLPKTDTVIPFIKRHP</sequence>
<evidence type="ECO:0000256" key="1">
    <source>
        <dbReference type="SAM" id="SignalP"/>
    </source>
</evidence>
<name>A0A3E1YDG2_9BACT</name>
<feature type="chain" id="PRO_5017575479" evidence="1">
    <location>
        <begin position="22"/>
        <end position="161"/>
    </location>
</feature>
<dbReference type="EMBL" id="QPMM01000002">
    <property type="protein sequence ID" value="RFS24552.1"/>
    <property type="molecule type" value="Genomic_DNA"/>
</dbReference>
<feature type="signal peptide" evidence="1">
    <location>
        <begin position="1"/>
        <end position="21"/>
    </location>
</feature>